<evidence type="ECO:0000313" key="1">
    <source>
        <dbReference type="EMBL" id="QHT00633.1"/>
    </source>
</evidence>
<dbReference type="EMBL" id="MN739357">
    <property type="protein sequence ID" value="QHT00633.1"/>
    <property type="molecule type" value="Genomic_DNA"/>
</dbReference>
<protein>
    <submittedName>
        <fullName evidence="1">Uncharacterized protein</fullName>
    </submittedName>
</protein>
<name>A0A6C0C8I3_9ZZZZ</name>
<accession>A0A6C0C8I3</accession>
<reference evidence="1" key="1">
    <citation type="journal article" date="2020" name="Nature">
        <title>Giant virus diversity and host interactions through global metagenomics.</title>
        <authorList>
            <person name="Schulz F."/>
            <person name="Roux S."/>
            <person name="Paez-Espino D."/>
            <person name="Jungbluth S."/>
            <person name="Walsh D.A."/>
            <person name="Denef V.J."/>
            <person name="McMahon K.D."/>
            <person name="Konstantinidis K.T."/>
            <person name="Eloe-Fadrosh E.A."/>
            <person name="Kyrpides N.C."/>
            <person name="Woyke T."/>
        </authorList>
    </citation>
    <scope>NUCLEOTIDE SEQUENCE</scope>
    <source>
        <strain evidence="1">GVMAG-M-3300020192-26</strain>
    </source>
</reference>
<organism evidence="1">
    <name type="scientific">viral metagenome</name>
    <dbReference type="NCBI Taxonomy" id="1070528"/>
    <lineage>
        <taxon>unclassified sequences</taxon>
        <taxon>metagenomes</taxon>
        <taxon>organismal metagenomes</taxon>
    </lineage>
</organism>
<proteinExistence type="predicted"/>
<dbReference type="AlphaFoldDB" id="A0A6C0C8I3"/>
<sequence>MQYDQTLLCTILNENDIEINETQMVSLNDITQKIIKAKKPKTFIADIADKILIHNKYYITLDACHELLHDLQLNDGCNRITTKHNFSNIIDFEKNILQFNEYLFTAFLMIEGSNCFGVWIRYNEILDLLNLNDDMDIENENIMTYETLSKCDKFPKINNGCKYKYSRFINLAAISFLIDKSMAIDIDEIKKFFNEDIAQSFDTYIKRVIDQFFYCKDILGIDIARE</sequence>